<evidence type="ECO:0000313" key="2">
    <source>
        <dbReference type="EMBL" id="KAF5808547.1"/>
    </source>
</evidence>
<name>A0A9K3J581_HELAN</name>
<dbReference type="Gramene" id="mRNA:HanXRQr2_Chr04g0146631">
    <property type="protein sequence ID" value="CDS:HanXRQr2_Chr04g0146631.1"/>
    <property type="gene ID" value="HanXRQr2_Chr04g0146631"/>
</dbReference>
<feature type="signal peptide" evidence="1">
    <location>
        <begin position="1"/>
        <end position="21"/>
    </location>
</feature>
<sequence>MRVIPCFFLMSSTLCISCCTACVFLGEGHNWNCKLYCTLEGCIACFRGVLREFL</sequence>
<dbReference type="Proteomes" id="UP000215914">
    <property type="component" value="Unassembled WGS sequence"/>
</dbReference>
<reference evidence="2" key="2">
    <citation type="submission" date="2020-06" db="EMBL/GenBank/DDBJ databases">
        <title>Helianthus annuus Genome sequencing and assembly Release 2.</title>
        <authorList>
            <person name="Gouzy J."/>
            <person name="Langlade N."/>
            <person name="Munos S."/>
        </authorList>
    </citation>
    <scope>NUCLEOTIDE SEQUENCE</scope>
    <source>
        <tissue evidence="2">Leaves</tissue>
    </source>
</reference>
<keyword evidence="1" id="KW-0732">Signal</keyword>
<keyword evidence="3" id="KW-1185">Reference proteome</keyword>
<feature type="chain" id="PRO_5039928945" evidence="1">
    <location>
        <begin position="22"/>
        <end position="54"/>
    </location>
</feature>
<proteinExistence type="predicted"/>
<evidence type="ECO:0000313" key="3">
    <source>
        <dbReference type="Proteomes" id="UP000215914"/>
    </source>
</evidence>
<protein>
    <submittedName>
        <fullName evidence="2">Uncharacterized protein</fullName>
    </submittedName>
</protein>
<gene>
    <name evidence="2" type="ORF">HanXRQr2_Chr04g0146631</name>
</gene>
<evidence type="ECO:0000256" key="1">
    <source>
        <dbReference type="SAM" id="SignalP"/>
    </source>
</evidence>
<comment type="caution">
    <text evidence="2">The sequence shown here is derived from an EMBL/GenBank/DDBJ whole genome shotgun (WGS) entry which is preliminary data.</text>
</comment>
<accession>A0A9K3J581</accession>
<dbReference type="AlphaFoldDB" id="A0A9K3J581"/>
<dbReference type="EMBL" id="MNCJ02000319">
    <property type="protein sequence ID" value="KAF5808547.1"/>
    <property type="molecule type" value="Genomic_DNA"/>
</dbReference>
<reference evidence="2" key="1">
    <citation type="journal article" date="2017" name="Nature">
        <title>The sunflower genome provides insights into oil metabolism, flowering and Asterid evolution.</title>
        <authorList>
            <person name="Badouin H."/>
            <person name="Gouzy J."/>
            <person name="Grassa C.J."/>
            <person name="Murat F."/>
            <person name="Staton S.E."/>
            <person name="Cottret L."/>
            <person name="Lelandais-Briere C."/>
            <person name="Owens G.L."/>
            <person name="Carrere S."/>
            <person name="Mayjonade B."/>
            <person name="Legrand L."/>
            <person name="Gill N."/>
            <person name="Kane N.C."/>
            <person name="Bowers J.E."/>
            <person name="Hubner S."/>
            <person name="Bellec A."/>
            <person name="Berard A."/>
            <person name="Berges H."/>
            <person name="Blanchet N."/>
            <person name="Boniface M.C."/>
            <person name="Brunel D."/>
            <person name="Catrice O."/>
            <person name="Chaidir N."/>
            <person name="Claudel C."/>
            <person name="Donnadieu C."/>
            <person name="Faraut T."/>
            <person name="Fievet G."/>
            <person name="Helmstetter N."/>
            <person name="King M."/>
            <person name="Knapp S.J."/>
            <person name="Lai Z."/>
            <person name="Le Paslier M.C."/>
            <person name="Lippi Y."/>
            <person name="Lorenzon L."/>
            <person name="Mandel J.R."/>
            <person name="Marage G."/>
            <person name="Marchand G."/>
            <person name="Marquand E."/>
            <person name="Bret-Mestries E."/>
            <person name="Morien E."/>
            <person name="Nambeesan S."/>
            <person name="Nguyen T."/>
            <person name="Pegot-Espagnet P."/>
            <person name="Pouilly N."/>
            <person name="Raftis F."/>
            <person name="Sallet E."/>
            <person name="Schiex T."/>
            <person name="Thomas J."/>
            <person name="Vandecasteele C."/>
            <person name="Vares D."/>
            <person name="Vear F."/>
            <person name="Vautrin S."/>
            <person name="Crespi M."/>
            <person name="Mangin B."/>
            <person name="Burke J.M."/>
            <person name="Salse J."/>
            <person name="Munos S."/>
            <person name="Vincourt P."/>
            <person name="Rieseberg L.H."/>
            <person name="Langlade N.B."/>
        </authorList>
    </citation>
    <scope>NUCLEOTIDE SEQUENCE</scope>
    <source>
        <tissue evidence="2">Leaves</tissue>
    </source>
</reference>
<organism evidence="2 3">
    <name type="scientific">Helianthus annuus</name>
    <name type="common">Common sunflower</name>
    <dbReference type="NCBI Taxonomy" id="4232"/>
    <lineage>
        <taxon>Eukaryota</taxon>
        <taxon>Viridiplantae</taxon>
        <taxon>Streptophyta</taxon>
        <taxon>Embryophyta</taxon>
        <taxon>Tracheophyta</taxon>
        <taxon>Spermatophyta</taxon>
        <taxon>Magnoliopsida</taxon>
        <taxon>eudicotyledons</taxon>
        <taxon>Gunneridae</taxon>
        <taxon>Pentapetalae</taxon>
        <taxon>asterids</taxon>
        <taxon>campanulids</taxon>
        <taxon>Asterales</taxon>
        <taxon>Asteraceae</taxon>
        <taxon>Asteroideae</taxon>
        <taxon>Heliantheae alliance</taxon>
        <taxon>Heliantheae</taxon>
        <taxon>Helianthus</taxon>
    </lineage>
</organism>